<feature type="compositionally biased region" description="Basic and acidic residues" evidence="1">
    <location>
        <begin position="33"/>
        <end position="46"/>
    </location>
</feature>
<dbReference type="RefSeq" id="WP_152757227.1">
    <property type="nucleotide sequence ID" value="NZ_WHLY01000002.1"/>
</dbReference>
<feature type="region of interest" description="Disordered" evidence="1">
    <location>
        <begin position="1"/>
        <end position="46"/>
    </location>
</feature>
<feature type="region of interest" description="Disordered" evidence="1">
    <location>
        <begin position="59"/>
        <end position="94"/>
    </location>
</feature>
<evidence type="ECO:0000313" key="2">
    <source>
        <dbReference type="EMBL" id="MPR32629.1"/>
    </source>
</evidence>
<organism evidence="2 3">
    <name type="scientific">Salmonirosea aquatica</name>
    <dbReference type="NCBI Taxonomy" id="2654236"/>
    <lineage>
        <taxon>Bacteria</taxon>
        <taxon>Pseudomonadati</taxon>
        <taxon>Bacteroidota</taxon>
        <taxon>Cytophagia</taxon>
        <taxon>Cytophagales</taxon>
        <taxon>Spirosomataceae</taxon>
        <taxon>Salmonirosea</taxon>
    </lineage>
</organism>
<name>A0A7C9FNV7_9BACT</name>
<proteinExistence type="predicted"/>
<protein>
    <submittedName>
        <fullName evidence="2">Uncharacterized protein</fullName>
    </submittedName>
</protein>
<accession>A0A7C9FNV7</accession>
<reference evidence="2 3" key="1">
    <citation type="submission" date="2019-10" db="EMBL/GenBank/DDBJ databases">
        <title>Draft Genome Sequence of Cytophagaceae sp. SJW1-29.</title>
        <authorList>
            <person name="Choi A."/>
        </authorList>
    </citation>
    <scope>NUCLEOTIDE SEQUENCE [LARGE SCALE GENOMIC DNA]</scope>
    <source>
        <strain evidence="2 3">SJW1-29</strain>
    </source>
</reference>
<evidence type="ECO:0000313" key="3">
    <source>
        <dbReference type="Proteomes" id="UP000479293"/>
    </source>
</evidence>
<dbReference type="EMBL" id="WHLY01000002">
    <property type="protein sequence ID" value="MPR32629.1"/>
    <property type="molecule type" value="Genomic_DNA"/>
</dbReference>
<sequence>METNPKKETVNEKDHPEQLKHVATGTPVPSGPENDKKHLDDSAKPAGQLDHEAKKEFEKHNMNDHRGYNETAVDVPVEKKNIAEDEQEAKKTNK</sequence>
<feature type="compositionally biased region" description="Basic and acidic residues" evidence="1">
    <location>
        <begin position="1"/>
        <end position="20"/>
    </location>
</feature>
<dbReference type="Proteomes" id="UP000479293">
    <property type="component" value="Unassembled WGS sequence"/>
</dbReference>
<keyword evidence="3" id="KW-1185">Reference proteome</keyword>
<dbReference type="AlphaFoldDB" id="A0A7C9FNV7"/>
<feature type="compositionally biased region" description="Basic and acidic residues" evidence="1">
    <location>
        <begin position="59"/>
        <end position="68"/>
    </location>
</feature>
<evidence type="ECO:0000256" key="1">
    <source>
        <dbReference type="SAM" id="MobiDB-lite"/>
    </source>
</evidence>
<comment type="caution">
    <text evidence="2">The sequence shown here is derived from an EMBL/GenBank/DDBJ whole genome shotgun (WGS) entry which is preliminary data.</text>
</comment>
<gene>
    <name evidence="2" type="ORF">GBK04_04505</name>
</gene>
<feature type="compositionally biased region" description="Basic and acidic residues" evidence="1">
    <location>
        <begin position="76"/>
        <end position="94"/>
    </location>
</feature>